<name>A0AC58UI03_TOBAC</name>
<sequence length="435" mass="51341">MEYLNRRMKTLRRQPDFNFHPKCEKLNVTHLGFADDLLFFCRGDPISVRMIYECFQEFSKSSGLAANTEKISIYFGGVCREDQEDIMQSLGFTKGELPFRYLGIPLSDKKTSVVQFKPLMDRMLSKITSCTAKFLSYAGRVQLIKSVLFSIQIFWSQVFVLPKKVVQLIESLCRRFLWTGGTEISKKALIAWDRLCHPKSAGGLGLLDIYAWNMAAICKHLWNVCGKKERLWIKWVRAYYIKHGRVWDARVDRASWVVRKILNAKEVFEQAGCNEMQVTQMITFSTKGMYCKIRGEFQKVIWKRLICNNLGAPRWVFILYIAIHERLLTKDRFAKWKHVDDLKCPMCNNEDESINHLFFQYCYSATVWDRILGWQDINRKSMGWHDEMRWVVRYGQEKSDTASMYRLTLAGCLYCIWQERNMKLFQHKRRTSEIL</sequence>
<protein>
    <submittedName>
        <fullName evidence="2">Uncharacterized protein LOC142180888</fullName>
    </submittedName>
</protein>
<gene>
    <name evidence="2" type="primary">LOC142180888</name>
</gene>
<keyword evidence="1" id="KW-1185">Reference proteome</keyword>
<organism evidence="1 2">
    <name type="scientific">Nicotiana tabacum</name>
    <name type="common">Common tobacco</name>
    <dbReference type="NCBI Taxonomy" id="4097"/>
    <lineage>
        <taxon>Eukaryota</taxon>
        <taxon>Viridiplantae</taxon>
        <taxon>Streptophyta</taxon>
        <taxon>Embryophyta</taxon>
        <taxon>Tracheophyta</taxon>
        <taxon>Spermatophyta</taxon>
        <taxon>Magnoliopsida</taxon>
        <taxon>eudicotyledons</taxon>
        <taxon>Gunneridae</taxon>
        <taxon>Pentapetalae</taxon>
        <taxon>asterids</taxon>
        <taxon>lamiids</taxon>
        <taxon>Solanales</taxon>
        <taxon>Solanaceae</taxon>
        <taxon>Nicotianoideae</taxon>
        <taxon>Nicotianeae</taxon>
        <taxon>Nicotiana</taxon>
    </lineage>
</organism>
<evidence type="ECO:0000313" key="1">
    <source>
        <dbReference type="Proteomes" id="UP000790787"/>
    </source>
</evidence>
<dbReference type="Proteomes" id="UP000790787">
    <property type="component" value="Chromosome 5"/>
</dbReference>
<dbReference type="RefSeq" id="XP_075109094.1">
    <property type="nucleotide sequence ID" value="XM_075252993.1"/>
</dbReference>
<evidence type="ECO:0000313" key="2">
    <source>
        <dbReference type="RefSeq" id="XP_075109094.1"/>
    </source>
</evidence>
<reference evidence="1" key="1">
    <citation type="journal article" date="2014" name="Nat. Commun.">
        <title>The tobacco genome sequence and its comparison with those of tomato and potato.</title>
        <authorList>
            <person name="Sierro N."/>
            <person name="Battey J.N."/>
            <person name="Ouadi S."/>
            <person name="Bakaher N."/>
            <person name="Bovet L."/>
            <person name="Willig A."/>
            <person name="Goepfert S."/>
            <person name="Peitsch M.C."/>
            <person name="Ivanov N.V."/>
        </authorList>
    </citation>
    <scope>NUCLEOTIDE SEQUENCE [LARGE SCALE GENOMIC DNA]</scope>
</reference>
<accession>A0AC58UI03</accession>
<proteinExistence type="predicted"/>
<reference evidence="2" key="2">
    <citation type="submission" date="2025-08" db="UniProtKB">
        <authorList>
            <consortium name="RefSeq"/>
        </authorList>
    </citation>
    <scope>IDENTIFICATION</scope>
    <source>
        <tissue evidence="2">Leaf</tissue>
    </source>
</reference>